<dbReference type="Gene3D" id="3.10.450.40">
    <property type="match status" value="1"/>
</dbReference>
<proteinExistence type="predicted"/>
<accession>A0A4R6TYS4</accession>
<sequence>MHRFFPIIGLLVAVSGQAHHLDHEQALRMSRQGEILPVQQLLDSAIASHPDARLLDMKLRHKHGRYLYKLQLLDRSGQVYKLYFDAQSGELVKQKTYED</sequence>
<name>A0A4R6TYS4_9GAMM</name>
<comment type="caution">
    <text evidence="1">The sequence shown here is derived from an EMBL/GenBank/DDBJ whole genome shotgun (WGS) entry which is preliminary data.</text>
</comment>
<evidence type="ECO:0000313" key="2">
    <source>
        <dbReference type="Proteomes" id="UP000294575"/>
    </source>
</evidence>
<keyword evidence="2" id="KW-1185">Reference proteome</keyword>
<dbReference type="AlphaFoldDB" id="A0A4R6TYS4"/>
<reference evidence="1 2" key="1">
    <citation type="submission" date="2019-03" db="EMBL/GenBank/DDBJ databases">
        <title>Genomic Encyclopedia of Type Strains, Phase IV (KMG-IV): sequencing the most valuable type-strain genomes for metagenomic binning, comparative biology and taxonomic classification.</title>
        <authorList>
            <person name="Goeker M."/>
        </authorList>
    </citation>
    <scope>NUCLEOTIDE SEQUENCE [LARGE SCALE GENOMIC DNA]</scope>
    <source>
        <strain evidence="1 2">DSM 28679</strain>
    </source>
</reference>
<protein>
    <recommendedName>
        <fullName evidence="3">Peptidase YpeB-like protein</fullName>
    </recommendedName>
</protein>
<gene>
    <name evidence="1" type="ORF">DFQ45_109105</name>
</gene>
<evidence type="ECO:0008006" key="3">
    <source>
        <dbReference type="Google" id="ProtNLM"/>
    </source>
</evidence>
<dbReference type="RefSeq" id="WP_133539719.1">
    <property type="nucleotide sequence ID" value="NZ_LNJZ01000008.1"/>
</dbReference>
<dbReference type="EMBL" id="SNYK01000009">
    <property type="protein sequence ID" value="TDQ37105.1"/>
    <property type="molecule type" value="Genomic_DNA"/>
</dbReference>
<organism evidence="1 2">
    <name type="scientific">Thiopseudomonas denitrificans</name>
    <dbReference type="NCBI Taxonomy" id="1501432"/>
    <lineage>
        <taxon>Bacteria</taxon>
        <taxon>Pseudomonadati</taxon>
        <taxon>Pseudomonadota</taxon>
        <taxon>Gammaproteobacteria</taxon>
        <taxon>Pseudomonadales</taxon>
        <taxon>Pseudomonadaceae</taxon>
        <taxon>Thiopseudomonas</taxon>
    </lineage>
</organism>
<dbReference type="OrthoDB" id="5704710at2"/>
<evidence type="ECO:0000313" key="1">
    <source>
        <dbReference type="EMBL" id="TDQ37105.1"/>
    </source>
</evidence>
<dbReference type="Proteomes" id="UP000294575">
    <property type="component" value="Unassembled WGS sequence"/>
</dbReference>